<proteinExistence type="predicted"/>
<protein>
    <submittedName>
        <fullName evidence="2">Uncharacterized protein</fullName>
    </submittedName>
</protein>
<name>A0AAN6GLV1_9BASI</name>
<sequence>MVNLCSSLLLVSALISTTSALVVSVNISAPDCTPFGKKGIISPKPGSQINAYEPFNLVYCSDAAPAEKSVQIAVGFGYGELDAYNVPPTKGNFYNVSITTYGSSNNLNVYEVRENTLTNKARLFTSSIPVTVTNPYGYRK</sequence>
<accession>A0AAN6GLV1</accession>
<evidence type="ECO:0000313" key="2">
    <source>
        <dbReference type="EMBL" id="KAK0547946.1"/>
    </source>
</evidence>
<organism evidence="2 3">
    <name type="scientific">Tilletia horrida</name>
    <dbReference type="NCBI Taxonomy" id="155126"/>
    <lineage>
        <taxon>Eukaryota</taxon>
        <taxon>Fungi</taxon>
        <taxon>Dikarya</taxon>
        <taxon>Basidiomycota</taxon>
        <taxon>Ustilaginomycotina</taxon>
        <taxon>Exobasidiomycetes</taxon>
        <taxon>Tilletiales</taxon>
        <taxon>Tilletiaceae</taxon>
        <taxon>Tilletia</taxon>
    </lineage>
</organism>
<dbReference type="EMBL" id="JAPDMZ010000148">
    <property type="protein sequence ID" value="KAK0547946.1"/>
    <property type="molecule type" value="Genomic_DNA"/>
</dbReference>
<keyword evidence="1" id="KW-0732">Signal</keyword>
<dbReference type="AlphaFoldDB" id="A0AAN6GLV1"/>
<reference evidence="2" key="1">
    <citation type="journal article" date="2023" name="PhytoFront">
        <title>Draft Genome Resources of Seven Strains of Tilletia horrida, Causal Agent of Kernel Smut of Rice.</title>
        <authorList>
            <person name="Khanal S."/>
            <person name="Antony Babu S."/>
            <person name="Zhou X.G."/>
        </authorList>
    </citation>
    <scope>NUCLEOTIDE SEQUENCE</scope>
    <source>
        <strain evidence="2">TX6</strain>
    </source>
</reference>
<feature type="signal peptide" evidence="1">
    <location>
        <begin position="1"/>
        <end position="20"/>
    </location>
</feature>
<comment type="caution">
    <text evidence="2">The sequence shown here is derived from an EMBL/GenBank/DDBJ whole genome shotgun (WGS) entry which is preliminary data.</text>
</comment>
<dbReference type="Proteomes" id="UP001176517">
    <property type="component" value="Unassembled WGS sequence"/>
</dbReference>
<keyword evidence="3" id="KW-1185">Reference proteome</keyword>
<evidence type="ECO:0000256" key="1">
    <source>
        <dbReference type="SAM" id="SignalP"/>
    </source>
</evidence>
<evidence type="ECO:0000313" key="3">
    <source>
        <dbReference type="Proteomes" id="UP001176517"/>
    </source>
</evidence>
<gene>
    <name evidence="2" type="ORF">OC846_004668</name>
</gene>
<feature type="chain" id="PRO_5043047717" evidence="1">
    <location>
        <begin position="21"/>
        <end position="140"/>
    </location>
</feature>